<feature type="domain" description="N-acetyltransferase" evidence="4">
    <location>
        <begin position="9"/>
        <end position="172"/>
    </location>
</feature>
<keyword evidence="2 5" id="KW-0012">Acyltransferase</keyword>
<dbReference type="Gene3D" id="3.40.630.30">
    <property type="match status" value="1"/>
</dbReference>
<evidence type="ECO:0000313" key="5">
    <source>
        <dbReference type="EMBL" id="MBP2023104.1"/>
    </source>
</evidence>
<dbReference type="SUPFAM" id="SSF55729">
    <property type="entry name" value="Acyl-CoA N-acyltransferases (Nat)"/>
    <property type="match status" value="1"/>
</dbReference>
<dbReference type="InterPro" id="IPR016181">
    <property type="entry name" value="Acyl_CoA_acyltransferase"/>
</dbReference>
<keyword evidence="1 5" id="KW-0808">Transferase</keyword>
<dbReference type="InterPro" id="IPR000182">
    <property type="entry name" value="GNAT_dom"/>
</dbReference>
<dbReference type="GO" id="GO:0016746">
    <property type="term" value="F:acyltransferase activity"/>
    <property type="evidence" value="ECO:0007669"/>
    <property type="project" value="UniProtKB-KW"/>
</dbReference>
<dbReference type="RefSeq" id="WP_021285127.1">
    <property type="nucleotide sequence ID" value="NZ_JAGGLL010000023.1"/>
</dbReference>
<dbReference type="PANTHER" id="PTHR43792">
    <property type="entry name" value="GNAT FAMILY, PUTATIVE (AFU_ORTHOLOGUE AFUA_3G00765)-RELATED-RELATED"/>
    <property type="match status" value="1"/>
</dbReference>
<evidence type="ECO:0000256" key="2">
    <source>
        <dbReference type="ARBA" id="ARBA00023315"/>
    </source>
</evidence>
<evidence type="ECO:0000256" key="3">
    <source>
        <dbReference type="ARBA" id="ARBA00038502"/>
    </source>
</evidence>
<dbReference type="EMBL" id="JAGGLL010000023">
    <property type="protein sequence ID" value="MBP2023104.1"/>
    <property type="molecule type" value="Genomic_DNA"/>
</dbReference>
<comment type="similarity">
    <text evidence="3">Belongs to the acetyltransferase family. RimJ subfamily.</text>
</comment>
<comment type="caution">
    <text evidence="5">The sequence shown here is derived from an EMBL/GenBank/DDBJ whole genome shotgun (WGS) entry which is preliminary data.</text>
</comment>
<dbReference type="EC" id="2.3.1.-" evidence="5"/>
<accession>A0ABS4K925</accession>
<dbReference type="Proteomes" id="UP001519308">
    <property type="component" value="Unassembled WGS sequence"/>
</dbReference>
<evidence type="ECO:0000259" key="4">
    <source>
        <dbReference type="PROSITE" id="PS51186"/>
    </source>
</evidence>
<keyword evidence="6" id="KW-1185">Reference proteome</keyword>
<evidence type="ECO:0000313" key="6">
    <source>
        <dbReference type="Proteomes" id="UP001519308"/>
    </source>
</evidence>
<gene>
    <name evidence="5" type="ORF">J2Z44_002938</name>
</gene>
<protein>
    <submittedName>
        <fullName evidence="5">Acetyltransferase</fullName>
        <ecNumber evidence="5">2.3.1.-</ecNumber>
    </submittedName>
</protein>
<dbReference type="PANTHER" id="PTHR43792:SF8">
    <property type="entry name" value="[RIBOSOMAL PROTEIN US5]-ALANINE N-ACETYLTRANSFERASE"/>
    <property type="match status" value="1"/>
</dbReference>
<dbReference type="InterPro" id="IPR051531">
    <property type="entry name" value="N-acetyltransferase"/>
</dbReference>
<dbReference type="Pfam" id="PF13302">
    <property type="entry name" value="Acetyltransf_3"/>
    <property type="match status" value="1"/>
</dbReference>
<proteinExistence type="inferred from homology"/>
<organism evidence="5 6">
    <name type="scientific">Clostridium punense</name>
    <dbReference type="NCBI Taxonomy" id="1054297"/>
    <lineage>
        <taxon>Bacteria</taxon>
        <taxon>Bacillati</taxon>
        <taxon>Bacillota</taxon>
        <taxon>Clostridia</taxon>
        <taxon>Eubacteriales</taxon>
        <taxon>Clostridiaceae</taxon>
        <taxon>Clostridium</taxon>
    </lineage>
</organism>
<dbReference type="PROSITE" id="PS51186">
    <property type="entry name" value="GNAT"/>
    <property type="match status" value="1"/>
</dbReference>
<sequence length="175" mass="20607">MKTLETNRLILRQWELEDLEDFYEYARNPEVGPNAGWKPHENKDFTLTILKSFIEKKEVWAIVDKESGKVIGSLGHHDDSKRRGMNSKMIGYVLSKDYWGQGLMVEAVKRVLQYLFTETEVKVVSCYHYPFNLRSKRVIEKSGFKFEGILRKASTHFSGETYDDYCYSILREEFI</sequence>
<name>A0ABS4K925_9CLOT</name>
<evidence type="ECO:0000256" key="1">
    <source>
        <dbReference type="ARBA" id="ARBA00022679"/>
    </source>
</evidence>
<reference evidence="5 6" key="1">
    <citation type="submission" date="2021-03" db="EMBL/GenBank/DDBJ databases">
        <title>Genomic Encyclopedia of Type Strains, Phase IV (KMG-IV): sequencing the most valuable type-strain genomes for metagenomic binning, comparative biology and taxonomic classification.</title>
        <authorList>
            <person name="Goeker M."/>
        </authorList>
    </citation>
    <scope>NUCLEOTIDE SEQUENCE [LARGE SCALE GENOMIC DNA]</scope>
    <source>
        <strain evidence="5 6">DSM 28650</strain>
    </source>
</reference>